<accession>A0ABP7YDS2</accession>
<feature type="compositionally biased region" description="Basic and acidic residues" evidence="1">
    <location>
        <begin position="64"/>
        <end position="83"/>
    </location>
</feature>
<feature type="region of interest" description="Disordered" evidence="1">
    <location>
        <begin position="46"/>
        <end position="126"/>
    </location>
</feature>
<sequence length="126" mass="12684">MSAGSGRVRATVPEGGADRADPLALPEDRCGGEVAKGVVGVHVAAETAQRGDPHRGPGAVRTVGDPERDRRAVRQAERVDASRRLRPAGPSSNALRGAGNCAPSPDGPAQARAPEAAPACPGGRSP</sequence>
<protein>
    <submittedName>
        <fullName evidence="2">Uncharacterized protein</fullName>
    </submittedName>
</protein>
<evidence type="ECO:0000313" key="2">
    <source>
        <dbReference type="EMBL" id="GAA4134700.1"/>
    </source>
</evidence>
<dbReference type="Proteomes" id="UP001501845">
    <property type="component" value="Unassembled WGS sequence"/>
</dbReference>
<comment type="caution">
    <text evidence="2">The sequence shown here is derived from an EMBL/GenBank/DDBJ whole genome shotgun (WGS) entry which is preliminary data.</text>
</comment>
<evidence type="ECO:0000256" key="1">
    <source>
        <dbReference type="SAM" id="MobiDB-lite"/>
    </source>
</evidence>
<feature type="compositionally biased region" description="Low complexity" evidence="1">
    <location>
        <begin position="108"/>
        <end position="126"/>
    </location>
</feature>
<feature type="compositionally biased region" description="Basic and acidic residues" evidence="1">
    <location>
        <begin position="16"/>
        <end position="28"/>
    </location>
</feature>
<name>A0ABP7YDS2_9ACTN</name>
<evidence type="ECO:0000313" key="3">
    <source>
        <dbReference type="Proteomes" id="UP001501845"/>
    </source>
</evidence>
<gene>
    <name evidence="2" type="ORF">GCM10022285_27720</name>
</gene>
<keyword evidence="3" id="KW-1185">Reference proteome</keyword>
<dbReference type="EMBL" id="BAABBU010000013">
    <property type="protein sequence ID" value="GAA4134700.1"/>
    <property type="molecule type" value="Genomic_DNA"/>
</dbReference>
<organism evidence="2 3">
    <name type="scientific">Streptomyces tunisiensis</name>
    <dbReference type="NCBI Taxonomy" id="948699"/>
    <lineage>
        <taxon>Bacteria</taxon>
        <taxon>Bacillati</taxon>
        <taxon>Actinomycetota</taxon>
        <taxon>Actinomycetes</taxon>
        <taxon>Kitasatosporales</taxon>
        <taxon>Streptomycetaceae</taxon>
        <taxon>Streptomyces</taxon>
    </lineage>
</organism>
<proteinExistence type="predicted"/>
<feature type="region of interest" description="Disordered" evidence="1">
    <location>
        <begin position="1"/>
        <end position="28"/>
    </location>
</feature>
<reference evidence="3" key="1">
    <citation type="journal article" date="2019" name="Int. J. Syst. Evol. Microbiol.">
        <title>The Global Catalogue of Microorganisms (GCM) 10K type strain sequencing project: providing services to taxonomists for standard genome sequencing and annotation.</title>
        <authorList>
            <consortium name="The Broad Institute Genomics Platform"/>
            <consortium name="The Broad Institute Genome Sequencing Center for Infectious Disease"/>
            <person name="Wu L."/>
            <person name="Ma J."/>
        </authorList>
    </citation>
    <scope>NUCLEOTIDE SEQUENCE [LARGE SCALE GENOMIC DNA]</scope>
    <source>
        <strain evidence="3">JCM 17589</strain>
    </source>
</reference>